<keyword evidence="3 5" id="KW-1133">Transmembrane helix</keyword>
<evidence type="ECO:0000256" key="5">
    <source>
        <dbReference type="SAM" id="Phobius"/>
    </source>
</evidence>
<accession>A0A2S9H0B6</accession>
<dbReference type="InterPro" id="IPR002293">
    <property type="entry name" value="AA/rel_permease1"/>
</dbReference>
<dbReference type="PANTHER" id="PTHR43243">
    <property type="entry name" value="INNER MEMBRANE TRANSPORTER YGJI-RELATED"/>
    <property type="match status" value="1"/>
</dbReference>
<dbReference type="Proteomes" id="UP000237839">
    <property type="component" value="Unassembled WGS sequence"/>
</dbReference>
<comment type="subcellular location">
    <subcellularLocation>
        <location evidence="1">Membrane</location>
        <topology evidence="1">Multi-pass membrane protein</topology>
    </subcellularLocation>
</comment>
<evidence type="ECO:0000256" key="2">
    <source>
        <dbReference type="ARBA" id="ARBA00022692"/>
    </source>
</evidence>
<dbReference type="Pfam" id="PF13520">
    <property type="entry name" value="AA_permease_2"/>
    <property type="match status" value="1"/>
</dbReference>
<protein>
    <submittedName>
        <fullName evidence="6">Amino acid transporter</fullName>
    </submittedName>
</protein>
<keyword evidence="2 5" id="KW-0812">Transmembrane</keyword>
<name>A0A2S9H0B6_9BURK</name>
<evidence type="ECO:0000313" key="6">
    <source>
        <dbReference type="EMBL" id="PRC93390.1"/>
    </source>
</evidence>
<evidence type="ECO:0000256" key="4">
    <source>
        <dbReference type="ARBA" id="ARBA00023136"/>
    </source>
</evidence>
<evidence type="ECO:0000313" key="7">
    <source>
        <dbReference type="Proteomes" id="UP000237839"/>
    </source>
</evidence>
<dbReference type="PIRSF" id="PIRSF006060">
    <property type="entry name" value="AA_transporter"/>
    <property type="match status" value="1"/>
</dbReference>
<gene>
    <name evidence="6" type="ORF">S2091_1777</name>
</gene>
<feature type="transmembrane region" description="Helical" evidence="5">
    <location>
        <begin position="74"/>
        <end position="94"/>
    </location>
</feature>
<feature type="transmembrane region" description="Helical" evidence="5">
    <location>
        <begin position="313"/>
        <end position="338"/>
    </location>
</feature>
<evidence type="ECO:0000256" key="1">
    <source>
        <dbReference type="ARBA" id="ARBA00004141"/>
    </source>
</evidence>
<keyword evidence="4 5" id="KW-0472">Membrane</keyword>
<feature type="transmembrane region" description="Helical" evidence="5">
    <location>
        <begin position="267"/>
        <end position="293"/>
    </location>
</feature>
<reference evidence="6 7" key="1">
    <citation type="submission" date="2018-02" db="EMBL/GenBank/DDBJ databases">
        <title>Solimicrobium silvestre gen. nov., sp. nov., isolated from alpine forest soil.</title>
        <authorList>
            <person name="Margesin R."/>
            <person name="Albuquerque L."/>
            <person name="Zhang D.-C."/>
            <person name="Froufe H.J.C."/>
            <person name="Severino R."/>
            <person name="Roxo I."/>
            <person name="Egas C."/>
            <person name="Da Costa M.S."/>
        </authorList>
    </citation>
    <scope>NUCLEOTIDE SEQUENCE [LARGE SCALE GENOMIC DNA]</scope>
    <source>
        <strain evidence="6 7">S20-91</strain>
    </source>
</reference>
<dbReference type="PANTHER" id="PTHR43243:SF24">
    <property type="entry name" value="CATIONIC AMINO ACID TRANSPORT INTEGRAL MEMBRANE PROTEIN ROCE-RELATED"/>
    <property type="match status" value="1"/>
</dbReference>
<feature type="transmembrane region" description="Helical" evidence="5">
    <location>
        <begin position="392"/>
        <end position="412"/>
    </location>
</feature>
<dbReference type="GO" id="GO:0015171">
    <property type="term" value="F:amino acid transmembrane transporter activity"/>
    <property type="evidence" value="ECO:0007669"/>
    <property type="project" value="TreeGrafter"/>
</dbReference>
<feature type="transmembrane region" description="Helical" evidence="5">
    <location>
        <begin position="449"/>
        <end position="467"/>
    </location>
</feature>
<dbReference type="AlphaFoldDB" id="A0A2S9H0B6"/>
<dbReference type="Gene3D" id="1.20.1740.10">
    <property type="entry name" value="Amino acid/polyamine transporter I"/>
    <property type="match status" value="1"/>
</dbReference>
<keyword evidence="7" id="KW-1185">Reference proteome</keyword>
<feature type="transmembrane region" description="Helical" evidence="5">
    <location>
        <begin position="115"/>
        <end position="143"/>
    </location>
</feature>
<feature type="transmembrane region" description="Helical" evidence="5">
    <location>
        <begin position="370"/>
        <end position="386"/>
    </location>
</feature>
<comment type="caution">
    <text evidence="6">The sequence shown here is derived from an EMBL/GenBank/DDBJ whole genome shotgun (WGS) entry which is preliminary data.</text>
</comment>
<dbReference type="RefSeq" id="WP_207769663.1">
    <property type="nucleotide sequence ID" value="NZ_PUGF01000007.1"/>
</dbReference>
<proteinExistence type="predicted"/>
<organism evidence="6 7">
    <name type="scientific">Solimicrobium silvestre</name>
    <dbReference type="NCBI Taxonomy" id="2099400"/>
    <lineage>
        <taxon>Bacteria</taxon>
        <taxon>Pseudomonadati</taxon>
        <taxon>Pseudomonadota</taxon>
        <taxon>Betaproteobacteria</taxon>
        <taxon>Burkholderiales</taxon>
        <taxon>Oxalobacteraceae</taxon>
        <taxon>Solimicrobium</taxon>
    </lineage>
</organism>
<feature type="transmembrane region" description="Helical" evidence="5">
    <location>
        <begin position="42"/>
        <end position="62"/>
    </location>
</feature>
<feature type="transmembrane region" description="Helical" evidence="5">
    <location>
        <begin position="226"/>
        <end position="246"/>
    </location>
</feature>
<dbReference type="GO" id="GO:0016020">
    <property type="term" value="C:membrane"/>
    <property type="evidence" value="ECO:0007669"/>
    <property type="project" value="UniProtKB-SubCell"/>
</dbReference>
<feature type="transmembrane region" description="Helical" evidence="5">
    <location>
        <begin position="198"/>
        <end position="220"/>
    </location>
</feature>
<feature type="transmembrane region" description="Helical" evidence="5">
    <location>
        <begin position="163"/>
        <end position="186"/>
    </location>
</feature>
<feature type="transmembrane region" description="Helical" evidence="5">
    <location>
        <begin position="424"/>
        <end position="443"/>
    </location>
</feature>
<sequence>MSISTKLSTPSLFERMLRTKPIDAMPTHGEEATGGLHRTIGLFQLTMFGVGATIGSGIFVILGDAVPKAGPGVILSFIIAGITAALTALCYAELASSIPSTGSSYSYTYATMGEMVAYLVGWCLLLEYGISTSAIAVGWGQYLNELSFDLLGMRMPAAIANPPGVNGGIFNLPAVVLVFMCCVLLLRGTKESARVNAIMVVVKIAVLIMFILIGLTAFHSSNLHPFMPMGMSGVGAAASSIFFSYIGLDTIATASDEVKNPKRTLPLAILFSLAIVTAVYVLVAIVGVGSQPYTEFNGNEAGLVQILRRITGATWPGVILAMGAVISIFSITLVTLYGQTRILYAMARDGMLPKIFAKVDAHTKTPRKNTVIVGTLVAIAAALLPLDVLADLTSMGTLVAFAIVSTGVIILRRTRPDLPRGFKVPFYPLFPILSVLFCIYLIADLPTHTFTLFAVWLSFALIFYFSYSMRNSKLENV</sequence>
<dbReference type="EMBL" id="PUGF01000007">
    <property type="protein sequence ID" value="PRC93390.1"/>
    <property type="molecule type" value="Genomic_DNA"/>
</dbReference>
<evidence type="ECO:0000256" key="3">
    <source>
        <dbReference type="ARBA" id="ARBA00022989"/>
    </source>
</evidence>